<comment type="caution">
    <text evidence="22">The sequence shown here is derived from an EMBL/GenBank/DDBJ whole genome shotgun (WGS) entry which is preliminary data.</text>
</comment>
<feature type="transmembrane region" description="Helical" evidence="20">
    <location>
        <begin position="98"/>
        <end position="119"/>
    </location>
</feature>
<evidence type="ECO:0000256" key="6">
    <source>
        <dbReference type="ARBA" id="ARBA00044891"/>
    </source>
</evidence>
<protein>
    <recommendedName>
        <fullName evidence="15">Lysosomal dipeptide transporter MFSD1</fullName>
    </recommendedName>
    <alternativeName>
        <fullName evidence="16">Major facilitator superfamily domain-containing protein 1</fullName>
    </alternativeName>
</protein>
<comment type="catalytic activity">
    <reaction evidence="13">
        <text>L-alanyl-L-lysine(out) = L-alanyl-L-lysine(in)</text>
        <dbReference type="Rhea" id="RHEA:79415"/>
        <dbReference type="ChEBI" id="CHEBI:192470"/>
    </reaction>
</comment>
<comment type="catalytic activity">
    <reaction evidence="10">
        <text>L-lysyl-L-lysine(out) = L-lysyl-L-lysine(in)</text>
        <dbReference type="Rhea" id="RHEA:79403"/>
        <dbReference type="ChEBI" id="CHEBI:229956"/>
    </reaction>
</comment>
<dbReference type="STRING" id="1220188.A0A4S3JW95"/>
<keyword evidence="23" id="KW-1185">Reference proteome</keyword>
<comment type="catalytic activity">
    <reaction evidence="8">
        <text>L-aspartyl-L-lysine(out) = L-aspartyl-L-lysine(in)</text>
        <dbReference type="Rhea" id="RHEA:79411"/>
        <dbReference type="ChEBI" id="CHEBI:229953"/>
    </reaction>
</comment>
<comment type="subcellular location">
    <subcellularLocation>
        <location evidence="1">Membrane</location>
        <topology evidence="1">Multi-pass membrane protein</topology>
    </subcellularLocation>
</comment>
<evidence type="ECO:0000256" key="18">
    <source>
        <dbReference type="ARBA" id="ARBA00046376"/>
    </source>
</evidence>
<comment type="function">
    <text evidence="17">Lysosomal dipeptide uniporter that selectively exports lysine, arginine or histidine-containing dipeptides with a net positive charge from the lysosome lumen into the cytosol. Could play a role in a specific type of protein O-glycosylation indirectly regulating macrophages migration and tissue invasion. Also essential for liver homeostasis.</text>
</comment>
<evidence type="ECO:0000313" key="22">
    <source>
        <dbReference type="EMBL" id="THC99715.1"/>
    </source>
</evidence>
<evidence type="ECO:0000313" key="23">
    <source>
        <dbReference type="Proteomes" id="UP000308092"/>
    </source>
</evidence>
<comment type="catalytic activity">
    <reaction evidence="4">
        <text>L-alpha-aminoacyl-L-arginine(out) = L-alpha-aminoacyl-L-arginine(in)</text>
        <dbReference type="Rhea" id="RHEA:79367"/>
        <dbReference type="ChEBI" id="CHEBI:229968"/>
    </reaction>
</comment>
<name>A0A4S3JW95_9EURO</name>
<feature type="domain" description="Major facilitator superfamily (MFS) profile" evidence="21">
    <location>
        <begin position="62"/>
        <end position="424"/>
    </location>
</feature>
<dbReference type="PANTHER" id="PTHR23512:SF12">
    <property type="entry name" value="TRANSPORTER, PUTATIVE (AFU_ORTHOLOGUE AFUA_4G00260)-RELATED"/>
    <property type="match status" value="1"/>
</dbReference>
<evidence type="ECO:0000256" key="5">
    <source>
        <dbReference type="ARBA" id="ARBA00044884"/>
    </source>
</evidence>
<dbReference type="InterPro" id="IPR020846">
    <property type="entry name" value="MFS_dom"/>
</dbReference>
<feature type="transmembrane region" description="Helical" evidence="20">
    <location>
        <begin position="280"/>
        <end position="300"/>
    </location>
</feature>
<evidence type="ECO:0000256" key="10">
    <source>
        <dbReference type="ARBA" id="ARBA00044900"/>
    </source>
</evidence>
<evidence type="ECO:0000256" key="16">
    <source>
        <dbReference type="ARBA" id="ARBA00045018"/>
    </source>
</evidence>
<evidence type="ECO:0000256" key="7">
    <source>
        <dbReference type="ARBA" id="ARBA00044893"/>
    </source>
</evidence>
<dbReference type="InterPro" id="IPR011701">
    <property type="entry name" value="MFS"/>
</dbReference>
<dbReference type="EMBL" id="SOSA01000012">
    <property type="protein sequence ID" value="THC99715.1"/>
    <property type="molecule type" value="Genomic_DNA"/>
</dbReference>
<evidence type="ECO:0000256" key="19">
    <source>
        <dbReference type="SAM" id="MobiDB-lite"/>
    </source>
</evidence>
<dbReference type="PROSITE" id="PS50850">
    <property type="entry name" value="MFS"/>
    <property type="match status" value="1"/>
</dbReference>
<comment type="catalytic activity">
    <reaction evidence="5">
        <text>L-alpha-aminoacyl-L-histidine(out) = L-alpha-aminoacyl-L-histidine(in)</text>
        <dbReference type="Rhea" id="RHEA:79375"/>
        <dbReference type="ChEBI" id="CHEBI:229967"/>
    </reaction>
</comment>
<reference evidence="22 23" key="1">
    <citation type="submission" date="2019-03" db="EMBL/GenBank/DDBJ databases">
        <title>The genome sequence of a newly discovered highly antifungal drug resistant Aspergillus species, Aspergillus tanneri NIH 1004.</title>
        <authorList>
            <person name="Mounaud S."/>
            <person name="Singh I."/>
            <person name="Joardar V."/>
            <person name="Pakala S."/>
            <person name="Pakala S."/>
            <person name="Venepally P."/>
            <person name="Hoover J."/>
            <person name="Nierman W."/>
            <person name="Chung J."/>
            <person name="Losada L."/>
        </authorList>
    </citation>
    <scope>NUCLEOTIDE SEQUENCE [LARGE SCALE GENOMIC DNA]</scope>
    <source>
        <strain evidence="22 23">NIH1004</strain>
    </source>
</reference>
<evidence type="ECO:0000256" key="14">
    <source>
        <dbReference type="ARBA" id="ARBA00044924"/>
    </source>
</evidence>
<feature type="transmembrane region" description="Helical" evidence="20">
    <location>
        <begin position="125"/>
        <end position="149"/>
    </location>
</feature>
<comment type="subunit">
    <text evidence="18">Homodimer. Interacts with lysosomal protein GLMP (via lumenal domain); the interaction starts while both proteins are still in the endoplasmic reticulum and is required for stabilization of MFSD1 in lysosomes but has no direct effect on its targeting to lysosomes or transporter activity.</text>
</comment>
<comment type="catalytic activity">
    <reaction evidence="9">
        <text>L-arginyl-L-alpha-amino acid(out) = L-arginyl-L-alpha-amino acid(in)</text>
        <dbReference type="Rhea" id="RHEA:79371"/>
        <dbReference type="ChEBI" id="CHEBI:84315"/>
    </reaction>
</comment>
<comment type="catalytic activity">
    <reaction evidence="7">
        <text>L-alpha-aminoacyl-L-lysine(out) = L-alpha-aminoacyl-L-lysine(in)</text>
        <dbReference type="Rhea" id="RHEA:79383"/>
        <dbReference type="ChEBI" id="CHEBI:229966"/>
    </reaction>
</comment>
<feature type="transmembrane region" description="Helical" evidence="20">
    <location>
        <begin position="221"/>
        <end position="243"/>
    </location>
</feature>
<organism evidence="22 23">
    <name type="scientific">Aspergillus tanneri</name>
    <dbReference type="NCBI Taxonomy" id="1220188"/>
    <lineage>
        <taxon>Eukaryota</taxon>
        <taxon>Fungi</taxon>
        <taxon>Dikarya</taxon>
        <taxon>Ascomycota</taxon>
        <taxon>Pezizomycotina</taxon>
        <taxon>Eurotiomycetes</taxon>
        <taxon>Eurotiomycetidae</taxon>
        <taxon>Eurotiales</taxon>
        <taxon>Aspergillaceae</taxon>
        <taxon>Aspergillus</taxon>
        <taxon>Aspergillus subgen. Circumdati</taxon>
    </lineage>
</organism>
<feature type="region of interest" description="Disordered" evidence="19">
    <location>
        <begin position="29"/>
        <end position="52"/>
    </location>
</feature>
<evidence type="ECO:0000256" key="8">
    <source>
        <dbReference type="ARBA" id="ARBA00044898"/>
    </source>
</evidence>
<evidence type="ECO:0000256" key="4">
    <source>
        <dbReference type="ARBA" id="ARBA00044881"/>
    </source>
</evidence>
<keyword evidence="20" id="KW-0472">Membrane</keyword>
<dbReference type="PANTHER" id="PTHR23512">
    <property type="entry name" value="MAJOR FACILITATOR SUPERFAMILY DOMAIN-CONTAINING PROTEIN 1"/>
    <property type="match status" value="1"/>
</dbReference>
<evidence type="ECO:0000256" key="17">
    <source>
        <dbReference type="ARBA" id="ARBA00045709"/>
    </source>
</evidence>
<evidence type="ECO:0000259" key="21">
    <source>
        <dbReference type="PROSITE" id="PS50850"/>
    </source>
</evidence>
<evidence type="ECO:0000256" key="9">
    <source>
        <dbReference type="ARBA" id="ARBA00044899"/>
    </source>
</evidence>
<dbReference type="AlphaFoldDB" id="A0A4S3JW95"/>
<evidence type="ECO:0000256" key="2">
    <source>
        <dbReference type="ARBA" id="ARBA00044876"/>
    </source>
</evidence>
<keyword evidence="20" id="KW-0812">Transmembrane</keyword>
<evidence type="ECO:0000256" key="15">
    <source>
        <dbReference type="ARBA" id="ARBA00044985"/>
    </source>
</evidence>
<evidence type="ECO:0000256" key="3">
    <source>
        <dbReference type="ARBA" id="ARBA00044878"/>
    </source>
</evidence>
<comment type="catalytic activity">
    <reaction evidence="3">
        <text>L-histidyl-glycine(out) = L-histidyl-glycine(in)</text>
        <dbReference type="Rhea" id="RHEA:79395"/>
        <dbReference type="ChEBI" id="CHEBI:229957"/>
    </reaction>
</comment>
<dbReference type="SUPFAM" id="SSF103473">
    <property type="entry name" value="MFS general substrate transporter"/>
    <property type="match status" value="1"/>
</dbReference>
<proteinExistence type="predicted"/>
<dbReference type="InterPro" id="IPR052187">
    <property type="entry name" value="MFSD1"/>
</dbReference>
<dbReference type="InterPro" id="IPR036259">
    <property type="entry name" value="MFS_trans_sf"/>
</dbReference>
<sequence>MPNLRSYFLDLEGCPQINTVQLEKSAMETKDLVVSSPPIERSETEDENRGKRPPPLWAKLFAVFLISCISFGSHWSSGVTGAMKSTIKKKMHISNTQFSLLEASENFMATLLLLVSGVITDRVGGAGMIVYGNIVYTIGSILVAAATTVRAFKFMIGGRVILALGDIATQIAQYKMFSSWFPPSNGFASTLGFELAIGKIGGFVGKSTANVIAKNTGNFSWVFWTSVFMNLFTNAATLVFWFFNRYCNDHYRGRQDAATKEPLTEKNKKFEFQKMFQLPWMFWSIMAFSLFQTSTASVFSQNATELAEKRFNVDSIKAGWYSALSQYAVNFATTKSGTAASFGIYAIAMSLGPTSVIDSIRATLWHQSVFGSAYALKVTMNNAMSIIVRIITGALQDADNDSYRRVVRAYLFLAAGSVAETTAD</sequence>
<feature type="transmembrane region" description="Helical" evidence="20">
    <location>
        <begin position="56"/>
        <end position="77"/>
    </location>
</feature>
<comment type="catalytic activity">
    <reaction evidence="14">
        <text>L-lysyl-glycine(out) = L-lysyl-glycine(in)</text>
        <dbReference type="Rhea" id="RHEA:79407"/>
        <dbReference type="ChEBI" id="CHEBI:191202"/>
    </reaction>
</comment>
<evidence type="ECO:0000256" key="20">
    <source>
        <dbReference type="SAM" id="Phobius"/>
    </source>
</evidence>
<dbReference type="GO" id="GO:0022857">
    <property type="term" value="F:transmembrane transporter activity"/>
    <property type="evidence" value="ECO:0007669"/>
    <property type="project" value="InterPro"/>
</dbReference>
<comment type="catalytic activity">
    <reaction evidence="11">
        <text>L-arginyl-glycine(out) = L-arginyl-glycine(in)</text>
        <dbReference type="Rhea" id="RHEA:79391"/>
        <dbReference type="ChEBI" id="CHEBI:229955"/>
    </reaction>
</comment>
<evidence type="ECO:0000256" key="13">
    <source>
        <dbReference type="ARBA" id="ARBA00044919"/>
    </source>
</evidence>
<comment type="catalytic activity">
    <reaction evidence="12">
        <text>L-histidyl-L-alpha-amino acid(out) = L-histidyl-L-alpha-amino acid(in)</text>
        <dbReference type="Rhea" id="RHEA:79379"/>
        <dbReference type="ChEBI" id="CHEBI:229964"/>
    </reaction>
</comment>
<dbReference type="Gene3D" id="1.20.1250.20">
    <property type="entry name" value="MFS general substrate transporter like domains"/>
    <property type="match status" value="1"/>
</dbReference>
<dbReference type="GO" id="GO:0016020">
    <property type="term" value="C:membrane"/>
    <property type="evidence" value="ECO:0007669"/>
    <property type="project" value="UniProtKB-SubCell"/>
</dbReference>
<dbReference type="Pfam" id="PF07690">
    <property type="entry name" value="MFS_1"/>
    <property type="match status" value="1"/>
</dbReference>
<evidence type="ECO:0000256" key="11">
    <source>
        <dbReference type="ARBA" id="ARBA00044903"/>
    </source>
</evidence>
<comment type="catalytic activity">
    <reaction evidence="2">
        <text>L-lysyl-L-alanine(out) = L-lysyl-L-alanine(in)</text>
        <dbReference type="Rhea" id="RHEA:79399"/>
        <dbReference type="ChEBI" id="CHEBI:229954"/>
    </reaction>
</comment>
<dbReference type="VEuPathDB" id="FungiDB:EYZ11_000765"/>
<keyword evidence="20" id="KW-1133">Transmembrane helix</keyword>
<evidence type="ECO:0000256" key="1">
    <source>
        <dbReference type="ARBA" id="ARBA00004141"/>
    </source>
</evidence>
<dbReference type="Proteomes" id="UP000308092">
    <property type="component" value="Unassembled WGS sequence"/>
</dbReference>
<accession>A0A4S3JW95</accession>
<gene>
    <name evidence="22" type="ORF">EYZ11_000765</name>
</gene>
<evidence type="ECO:0000256" key="12">
    <source>
        <dbReference type="ARBA" id="ARBA00044912"/>
    </source>
</evidence>
<comment type="catalytic activity">
    <reaction evidence="6">
        <text>L-lysyl-L-alpha-amino acid(out) = L-lysyl-L-alpha-amino acid(in)</text>
        <dbReference type="Rhea" id="RHEA:79387"/>
        <dbReference type="ChEBI" id="CHEBI:229965"/>
    </reaction>
</comment>